<dbReference type="AlphaFoldDB" id="A0A4D6MZY2"/>
<organism evidence="1 2">
    <name type="scientific">Vigna unguiculata</name>
    <name type="common">Cowpea</name>
    <dbReference type="NCBI Taxonomy" id="3917"/>
    <lineage>
        <taxon>Eukaryota</taxon>
        <taxon>Viridiplantae</taxon>
        <taxon>Streptophyta</taxon>
        <taxon>Embryophyta</taxon>
        <taxon>Tracheophyta</taxon>
        <taxon>Spermatophyta</taxon>
        <taxon>Magnoliopsida</taxon>
        <taxon>eudicotyledons</taxon>
        <taxon>Gunneridae</taxon>
        <taxon>Pentapetalae</taxon>
        <taxon>rosids</taxon>
        <taxon>fabids</taxon>
        <taxon>Fabales</taxon>
        <taxon>Fabaceae</taxon>
        <taxon>Papilionoideae</taxon>
        <taxon>50 kb inversion clade</taxon>
        <taxon>NPAAA clade</taxon>
        <taxon>indigoferoid/millettioid clade</taxon>
        <taxon>Phaseoleae</taxon>
        <taxon>Vigna</taxon>
    </lineage>
</organism>
<protein>
    <submittedName>
        <fullName evidence="1">Uncharacterized protein</fullName>
    </submittedName>
</protein>
<reference evidence="1 2" key="1">
    <citation type="submission" date="2019-04" db="EMBL/GenBank/DDBJ databases">
        <title>An improved genome assembly and genetic linkage map for asparagus bean, Vigna unguiculata ssp. sesquipedialis.</title>
        <authorList>
            <person name="Xia Q."/>
            <person name="Zhang R."/>
            <person name="Dong Y."/>
        </authorList>
    </citation>
    <scope>NUCLEOTIDE SEQUENCE [LARGE SCALE GENOMIC DNA]</scope>
    <source>
        <tissue evidence="1">Leaf</tissue>
    </source>
</reference>
<proteinExistence type="predicted"/>
<accession>A0A4D6MZY2</accession>
<sequence>MVKLLLSSPLMVEDVAWKFVKAASLNSGSSWFVRVSPASCGLKMREEGSLRLVQ</sequence>
<evidence type="ECO:0000313" key="2">
    <source>
        <dbReference type="Proteomes" id="UP000501690"/>
    </source>
</evidence>
<dbReference type="EMBL" id="CP039353">
    <property type="protein sequence ID" value="QCE06232.1"/>
    <property type="molecule type" value="Genomic_DNA"/>
</dbReference>
<gene>
    <name evidence="1" type="ORF">DEO72_LG9g1243</name>
</gene>
<name>A0A4D6MZY2_VIGUN</name>
<dbReference type="Proteomes" id="UP000501690">
    <property type="component" value="Linkage Group LG9"/>
</dbReference>
<keyword evidence="2" id="KW-1185">Reference proteome</keyword>
<evidence type="ECO:0000313" key="1">
    <source>
        <dbReference type="EMBL" id="QCE06232.1"/>
    </source>
</evidence>